<proteinExistence type="predicted"/>
<comment type="caution">
    <text evidence="1">The sequence shown here is derived from an EMBL/GenBank/DDBJ whole genome shotgun (WGS) entry which is preliminary data.</text>
</comment>
<protein>
    <submittedName>
        <fullName evidence="1">Uncharacterized protein</fullName>
    </submittedName>
</protein>
<sequence>MLEQAKGKWVEELLSVLWAYWTTLGRLTGNTYFALAYGMDAIIPMEIGLPMVRIVMQGQKNEDQELRRNLNWVDEVGTLILKRVFENTAERGARKFQANWDDPYIVSKAAKPFEAKKSYIEELHKSYVVSSRRTSRYLILVIRKE</sequence>
<dbReference type="Proteomes" id="UP000288805">
    <property type="component" value="Unassembled WGS sequence"/>
</dbReference>
<evidence type="ECO:0000313" key="1">
    <source>
        <dbReference type="EMBL" id="RVX10445.1"/>
    </source>
</evidence>
<dbReference type="AlphaFoldDB" id="A0A438JND7"/>
<organism evidence="1 2">
    <name type="scientific">Vitis vinifera</name>
    <name type="common">Grape</name>
    <dbReference type="NCBI Taxonomy" id="29760"/>
    <lineage>
        <taxon>Eukaryota</taxon>
        <taxon>Viridiplantae</taxon>
        <taxon>Streptophyta</taxon>
        <taxon>Embryophyta</taxon>
        <taxon>Tracheophyta</taxon>
        <taxon>Spermatophyta</taxon>
        <taxon>Magnoliopsida</taxon>
        <taxon>eudicotyledons</taxon>
        <taxon>Gunneridae</taxon>
        <taxon>Pentapetalae</taxon>
        <taxon>rosids</taxon>
        <taxon>Vitales</taxon>
        <taxon>Vitaceae</taxon>
        <taxon>Viteae</taxon>
        <taxon>Vitis</taxon>
    </lineage>
</organism>
<accession>A0A438JND7</accession>
<dbReference type="EMBL" id="QGNW01000034">
    <property type="protein sequence ID" value="RVX10445.1"/>
    <property type="molecule type" value="Genomic_DNA"/>
</dbReference>
<gene>
    <name evidence="1" type="ORF">CK203_016904</name>
</gene>
<name>A0A438JND7_VITVI</name>
<reference evidence="1 2" key="1">
    <citation type="journal article" date="2018" name="PLoS Genet.">
        <title>Population sequencing reveals clonal diversity and ancestral inbreeding in the grapevine cultivar Chardonnay.</title>
        <authorList>
            <person name="Roach M.J."/>
            <person name="Johnson D.L."/>
            <person name="Bohlmann J."/>
            <person name="van Vuuren H.J."/>
            <person name="Jones S.J."/>
            <person name="Pretorius I.S."/>
            <person name="Schmidt S.A."/>
            <person name="Borneman A.R."/>
        </authorList>
    </citation>
    <scope>NUCLEOTIDE SEQUENCE [LARGE SCALE GENOMIC DNA]</scope>
    <source>
        <strain evidence="2">cv. Chardonnay</strain>
        <tissue evidence="1">Leaf</tissue>
    </source>
</reference>
<dbReference type="PANTHER" id="PTHR48475">
    <property type="entry name" value="RIBONUCLEASE H"/>
    <property type="match status" value="1"/>
</dbReference>
<dbReference type="PANTHER" id="PTHR48475:SF1">
    <property type="entry name" value="RNASE H TYPE-1 DOMAIN-CONTAINING PROTEIN"/>
    <property type="match status" value="1"/>
</dbReference>
<evidence type="ECO:0000313" key="2">
    <source>
        <dbReference type="Proteomes" id="UP000288805"/>
    </source>
</evidence>